<evidence type="ECO:0000313" key="2">
    <source>
        <dbReference type="Proteomes" id="UP001596060"/>
    </source>
</evidence>
<comment type="caution">
    <text evidence="1">The sequence shown here is derived from an EMBL/GenBank/DDBJ whole genome shotgun (WGS) entry which is preliminary data.</text>
</comment>
<dbReference type="RefSeq" id="WP_377815099.1">
    <property type="nucleotide sequence ID" value="NZ_JBHSLU010000004.1"/>
</dbReference>
<organism evidence="1 2">
    <name type="scientific">Bosea massiliensis</name>
    <dbReference type="NCBI Taxonomy" id="151419"/>
    <lineage>
        <taxon>Bacteria</taxon>
        <taxon>Pseudomonadati</taxon>
        <taxon>Pseudomonadota</taxon>
        <taxon>Alphaproteobacteria</taxon>
        <taxon>Hyphomicrobiales</taxon>
        <taxon>Boseaceae</taxon>
        <taxon>Bosea</taxon>
    </lineage>
</organism>
<keyword evidence="2" id="KW-1185">Reference proteome</keyword>
<protein>
    <recommendedName>
        <fullName evidence="3">DUF2383 domain-containing protein</fullName>
    </recommendedName>
</protein>
<name>A0ABW0NWP3_9HYPH</name>
<dbReference type="Proteomes" id="UP001596060">
    <property type="component" value="Unassembled WGS sequence"/>
</dbReference>
<evidence type="ECO:0008006" key="3">
    <source>
        <dbReference type="Google" id="ProtNLM"/>
    </source>
</evidence>
<gene>
    <name evidence="1" type="ORF">ACFPN9_01890</name>
</gene>
<dbReference type="EMBL" id="JBHSLU010000004">
    <property type="protein sequence ID" value="MFC5504004.1"/>
    <property type="molecule type" value="Genomic_DNA"/>
</dbReference>
<evidence type="ECO:0000313" key="1">
    <source>
        <dbReference type="EMBL" id="MFC5504004.1"/>
    </source>
</evidence>
<accession>A0ABW0NWP3</accession>
<proteinExistence type="predicted"/>
<reference evidence="2" key="1">
    <citation type="journal article" date="2019" name="Int. J. Syst. Evol. Microbiol.">
        <title>The Global Catalogue of Microorganisms (GCM) 10K type strain sequencing project: providing services to taxonomists for standard genome sequencing and annotation.</title>
        <authorList>
            <consortium name="The Broad Institute Genomics Platform"/>
            <consortium name="The Broad Institute Genome Sequencing Center for Infectious Disease"/>
            <person name="Wu L."/>
            <person name="Ma J."/>
        </authorList>
    </citation>
    <scope>NUCLEOTIDE SEQUENCE [LARGE SCALE GENOMIC DNA]</scope>
    <source>
        <strain evidence="2">CCUG 43117</strain>
    </source>
</reference>
<sequence>MTEKMPKVADDIGDRELAQYRALYRAQNDSADHYLRWQVHMAHAVRLEAEPGKTFEAYGGLTGRQLGEGARVAARRYALLIAEVPAHDAALVVLKAEIAEAIERDEDEVRRSYVLRLLQASLIRDAERLNIDIAMVARAAPSALKH</sequence>